<dbReference type="Proteomes" id="UP000318538">
    <property type="component" value="Chromosome"/>
</dbReference>
<evidence type="ECO:0000313" key="3">
    <source>
        <dbReference type="Proteomes" id="UP000318538"/>
    </source>
</evidence>
<dbReference type="KEGG" id="rlc:K227x_20280"/>
<sequence length="513" mass="54518">MPGPSIARMPSKVWTALSWPAVVISNRKHFGKSSPALCLAAILVLLVQPAHGQYPSTGSAPQNPQTNLVPISPPSAPPTQGGYGSFDPYSNAPYGGTSGIGAPIGTTGPAGVTAPPNYAGSPFSTGTGSGIFGGLFSQPASAPVPSGFGAPVQAPGTSVPFGTTAPYGSSPYGAPVVGAPTFNGAPAYGVPGLPYDNTNVYGNQGGYAAPGYPSSIYPSSSPSTLFPEGLFQGGVFPGTGVDNYSAYRLLRGPRFRYGYVGSGDDDDSLNMNDMDLSIVFAFPNFLYTNQPFYVVPSFSMHLWDGPKNYPNGADLPGSAYSAFLDLGWNSDPNQMFSTELGVRVGAFTDFDTFNDESIRVLGKALVSFRMTPQSTLKGGVYYLDRNNTKLVPAGGLLWQPNPMTRFDIFFPQPKFARYCRTIGTQDVWWYISGDYGGGSWTVTRASGAEDSVDINDIRLIGGIEWGQSDAIRAGRRIGFFEVGYVFNRDIEYRHSANDIDIDDGINFRLGIGY</sequence>
<feature type="compositionally biased region" description="Polar residues" evidence="1">
    <location>
        <begin position="55"/>
        <end position="69"/>
    </location>
</feature>
<dbReference type="AlphaFoldDB" id="A0A517N940"/>
<evidence type="ECO:0000313" key="2">
    <source>
        <dbReference type="EMBL" id="QDT03644.1"/>
    </source>
</evidence>
<feature type="region of interest" description="Disordered" evidence="1">
    <location>
        <begin position="55"/>
        <end position="88"/>
    </location>
</feature>
<gene>
    <name evidence="2" type="ORF">K227x_20280</name>
</gene>
<protein>
    <submittedName>
        <fullName evidence="2">Uncharacterized protein</fullName>
    </submittedName>
</protein>
<keyword evidence="3" id="KW-1185">Reference proteome</keyword>
<evidence type="ECO:0000256" key="1">
    <source>
        <dbReference type="SAM" id="MobiDB-lite"/>
    </source>
</evidence>
<organism evidence="2 3">
    <name type="scientific">Rubripirellula lacrimiformis</name>
    <dbReference type="NCBI Taxonomy" id="1930273"/>
    <lineage>
        <taxon>Bacteria</taxon>
        <taxon>Pseudomonadati</taxon>
        <taxon>Planctomycetota</taxon>
        <taxon>Planctomycetia</taxon>
        <taxon>Pirellulales</taxon>
        <taxon>Pirellulaceae</taxon>
        <taxon>Rubripirellula</taxon>
    </lineage>
</organism>
<dbReference type="RefSeq" id="WP_246146698.1">
    <property type="nucleotide sequence ID" value="NZ_CP036525.1"/>
</dbReference>
<accession>A0A517N940</accession>
<dbReference type="EMBL" id="CP036525">
    <property type="protein sequence ID" value="QDT03644.1"/>
    <property type="molecule type" value="Genomic_DNA"/>
</dbReference>
<reference evidence="2 3" key="1">
    <citation type="submission" date="2019-02" db="EMBL/GenBank/DDBJ databases">
        <title>Deep-cultivation of Planctomycetes and their phenomic and genomic characterization uncovers novel biology.</title>
        <authorList>
            <person name="Wiegand S."/>
            <person name="Jogler M."/>
            <person name="Boedeker C."/>
            <person name="Pinto D."/>
            <person name="Vollmers J."/>
            <person name="Rivas-Marin E."/>
            <person name="Kohn T."/>
            <person name="Peeters S.H."/>
            <person name="Heuer A."/>
            <person name="Rast P."/>
            <person name="Oberbeckmann S."/>
            <person name="Bunk B."/>
            <person name="Jeske O."/>
            <person name="Meyerdierks A."/>
            <person name="Storesund J.E."/>
            <person name="Kallscheuer N."/>
            <person name="Luecker S."/>
            <person name="Lage O.M."/>
            <person name="Pohl T."/>
            <person name="Merkel B.J."/>
            <person name="Hornburger P."/>
            <person name="Mueller R.-W."/>
            <person name="Bruemmer F."/>
            <person name="Labrenz M."/>
            <person name="Spormann A.M."/>
            <person name="Op den Camp H."/>
            <person name="Overmann J."/>
            <person name="Amann R."/>
            <person name="Jetten M.S.M."/>
            <person name="Mascher T."/>
            <person name="Medema M.H."/>
            <person name="Devos D.P."/>
            <person name="Kaster A.-K."/>
            <person name="Ovreas L."/>
            <person name="Rohde M."/>
            <person name="Galperin M.Y."/>
            <person name="Jogler C."/>
        </authorList>
    </citation>
    <scope>NUCLEOTIDE SEQUENCE [LARGE SCALE GENOMIC DNA]</scope>
    <source>
        <strain evidence="2 3">K22_7</strain>
    </source>
</reference>
<name>A0A517N940_9BACT</name>
<proteinExistence type="predicted"/>